<protein>
    <submittedName>
        <fullName evidence="1">Uncharacterized protein</fullName>
    </submittedName>
</protein>
<dbReference type="EMBL" id="CAAALY010263158">
    <property type="protein sequence ID" value="VEL39968.1"/>
    <property type="molecule type" value="Genomic_DNA"/>
</dbReference>
<accession>A0A448XM46</accession>
<keyword evidence="2" id="KW-1185">Reference proteome</keyword>
<reference evidence="1" key="1">
    <citation type="submission" date="2018-11" db="EMBL/GenBank/DDBJ databases">
        <authorList>
            <consortium name="Pathogen Informatics"/>
        </authorList>
    </citation>
    <scope>NUCLEOTIDE SEQUENCE</scope>
</reference>
<proteinExistence type="predicted"/>
<evidence type="ECO:0000313" key="2">
    <source>
        <dbReference type="Proteomes" id="UP000784294"/>
    </source>
</evidence>
<sequence>MAAYYSHFYPQYQSVGRLGFEQSIEVTNANKIDSNSKSSRLQGEVEAFPKPVVSSPQVATTNGVVSQAAWPCGDYQSLYYQYYLAAASQLWATAAGAAGGPLAFGQLEDRRQENPIGQAALGSSLRTEAGIRITDLSIPQLFTTPHIRASLLPPGLLMQVCEYSLIRANILSHQESYCLLFKC</sequence>
<name>A0A448XM46_9PLAT</name>
<dbReference type="AlphaFoldDB" id="A0A448XM46"/>
<dbReference type="Proteomes" id="UP000784294">
    <property type="component" value="Unassembled WGS sequence"/>
</dbReference>
<evidence type="ECO:0000313" key="1">
    <source>
        <dbReference type="EMBL" id="VEL39968.1"/>
    </source>
</evidence>
<organism evidence="1 2">
    <name type="scientific">Protopolystoma xenopodis</name>
    <dbReference type="NCBI Taxonomy" id="117903"/>
    <lineage>
        <taxon>Eukaryota</taxon>
        <taxon>Metazoa</taxon>
        <taxon>Spiralia</taxon>
        <taxon>Lophotrochozoa</taxon>
        <taxon>Platyhelminthes</taxon>
        <taxon>Monogenea</taxon>
        <taxon>Polyopisthocotylea</taxon>
        <taxon>Polystomatidea</taxon>
        <taxon>Polystomatidae</taxon>
        <taxon>Protopolystoma</taxon>
    </lineage>
</organism>
<comment type="caution">
    <text evidence="1">The sequence shown here is derived from an EMBL/GenBank/DDBJ whole genome shotgun (WGS) entry which is preliminary data.</text>
</comment>
<gene>
    <name evidence="1" type="ORF">PXEA_LOCUS33408</name>
</gene>